<sequence>RPGSGGGRCRSSRDPAKCGAAVARSFCSTGVWEELPCLGMRGAGGTRCGGRVRLALLSVSSVKRVGGPVLGGRRMSEAAENKVAGGRSGCSGRPRCCLWRVVLSPEFGRGFCGDSLCQERNSGWNQASDSSIWVYMYATSHGKELVVNMGTKRRKGKQATM</sequence>
<proteinExistence type="predicted"/>
<name>A0A0G4MK67_VERLO</name>
<reference evidence="2" key="1">
    <citation type="submission" date="2015-05" db="EMBL/GenBank/DDBJ databases">
        <authorList>
            <person name="Fogelqvist Johan"/>
        </authorList>
    </citation>
    <scope>NUCLEOTIDE SEQUENCE [LARGE SCALE GENOMIC DNA]</scope>
</reference>
<evidence type="ECO:0000313" key="2">
    <source>
        <dbReference type="Proteomes" id="UP000045706"/>
    </source>
</evidence>
<protein>
    <submittedName>
        <fullName evidence="1">Uncharacterized protein</fullName>
    </submittedName>
</protein>
<evidence type="ECO:0000313" key="1">
    <source>
        <dbReference type="EMBL" id="CRK34703.1"/>
    </source>
</evidence>
<dbReference type="AlphaFoldDB" id="A0A0G4MK67"/>
<gene>
    <name evidence="1" type="ORF">BN1723_014901</name>
</gene>
<feature type="non-terminal residue" evidence="1">
    <location>
        <position position="1"/>
    </location>
</feature>
<dbReference type="EMBL" id="CVQI01027002">
    <property type="protein sequence ID" value="CRK34703.1"/>
    <property type="molecule type" value="Genomic_DNA"/>
</dbReference>
<organism evidence="1 2">
    <name type="scientific">Verticillium longisporum</name>
    <name type="common">Verticillium dahliae var. longisporum</name>
    <dbReference type="NCBI Taxonomy" id="100787"/>
    <lineage>
        <taxon>Eukaryota</taxon>
        <taxon>Fungi</taxon>
        <taxon>Dikarya</taxon>
        <taxon>Ascomycota</taxon>
        <taxon>Pezizomycotina</taxon>
        <taxon>Sordariomycetes</taxon>
        <taxon>Hypocreomycetidae</taxon>
        <taxon>Glomerellales</taxon>
        <taxon>Plectosphaerellaceae</taxon>
        <taxon>Verticillium</taxon>
    </lineage>
</organism>
<feature type="non-terminal residue" evidence="1">
    <location>
        <position position="161"/>
    </location>
</feature>
<accession>A0A0G4MK67</accession>
<dbReference type="Proteomes" id="UP000045706">
    <property type="component" value="Unassembled WGS sequence"/>
</dbReference>